<dbReference type="PATRIC" id="fig|1353533.3.peg.2158"/>
<name>V4HUA9_PSEL2</name>
<evidence type="ECO:0008006" key="3">
    <source>
        <dbReference type="Google" id="ProtNLM"/>
    </source>
</evidence>
<organism evidence="1 2">
    <name type="scientific">Pseudoalteromonas luteoviolacea (strain 2ta16)</name>
    <dbReference type="NCBI Taxonomy" id="1353533"/>
    <lineage>
        <taxon>Bacteria</taxon>
        <taxon>Pseudomonadati</taxon>
        <taxon>Pseudomonadota</taxon>
        <taxon>Gammaproteobacteria</taxon>
        <taxon>Alteromonadales</taxon>
        <taxon>Pseudoalteromonadaceae</taxon>
        <taxon>Pseudoalteromonas</taxon>
    </lineage>
</organism>
<sequence length="227" mass="25494">MRLSRVLILPLVVGSTLMMGCKAKQQSSESLNTVDSAKIKFHYVKTGLSSSKKGKLENRYTLSVYMDIKNDEINFESESVNSPGIGWPGSYDFYQELDCVEYSHKYLCIPSIKLAIPISKFQSERHWSHNSLNYSNGGLQDIPTLREFGKVFVINAMLQNSREIIYTYYFTLKGGLVAFSKGGSHDTWVLSDKNEFGAGALSLGKSLGVNSWTVNDIKNYSVIKMVR</sequence>
<dbReference type="RefSeq" id="WP_023399079.1">
    <property type="nucleotide sequence ID" value="NZ_AUSV01000036.1"/>
</dbReference>
<dbReference type="Proteomes" id="UP000017820">
    <property type="component" value="Unassembled WGS sequence"/>
</dbReference>
<proteinExistence type="predicted"/>
<gene>
    <name evidence="1" type="ORF">PL2TA16_03201</name>
</gene>
<reference evidence="1 2" key="1">
    <citation type="submission" date="2013-07" db="EMBL/GenBank/DDBJ databases">
        <title>Draft genome sequence of Pseudoalteromonas luteoviolacea 2ta16.</title>
        <authorList>
            <person name="Allen E.E."/>
            <person name="Azam F."/>
            <person name="Podell S."/>
        </authorList>
    </citation>
    <scope>NUCLEOTIDE SEQUENCE [LARGE SCALE GENOMIC DNA]</scope>
    <source>
        <strain evidence="1 2">2ta16</strain>
    </source>
</reference>
<protein>
    <recommendedName>
        <fullName evidence="3">Lipoprotein</fullName>
    </recommendedName>
</protein>
<evidence type="ECO:0000313" key="2">
    <source>
        <dbReference type="Proteomes" id="UP000017820"/>
    </source>
</evidence>
<dbReference type="EMBL" id="AUSV01000036">
    <property type="protein sequence ID" value="ESP93348.1"/>
    <property type="molecule type" value="Genomic_DNA"/>
</dbReference>
<dbReference type="GeneID" id="29922504"/>
<dbReference type="PROSITE" id="PS51257">
    <property type="entry name" value="PROKAR_LIPOPROTEIN"/>
    <property type="match status" value="1"/>
</dbReference>
<dbReference type="AlphaFoldDB" id="V4HUA9"/>
<comment type="caution">
    <text evidence="1">The sequence shown here is derived from an EMBL/GenBank/DDBJ whole genome shotgun (WGS) entry which is preliminary data.</text>
</comment>
<evidence type="ECO:0000313" key="1">
    <source>
        <dbReference type="EMBL" id="ESP93348.1"/>
    </source>
</evidence>
<accession>V4HUA9</accession>